<evidence type="ECO:0000313" key="2">
    <source>
        <dbReference type="EMBL" id="TBU95738.1"/>
    </source>
</evidence>
<dbReference type="PANTHER" id="PTHR43685:SF11">
    <property type="entry name" value="GLYCOSYLTRANSFERASE TAGX-RELATED"/>
    <property type="match status" value="1"/>
</dbReference>
<dbReference type="SUPFAM" id="SSF53448">
    <property type="entry name" value="Nucleotide-diphospho-sugar transferases"/>
    <property type="match status" value="1"/>
</dbReference>
<dbReference type="Gene3D" id="3.90.550.10">
    <property type="entry name" value="Spore Coat Polysaccharide Biosynthesis Protein SpsA, Chain A"/>
    <property type="match status" value="1"/>
</dbReference>
<keyword evidence="3" id="KW-1185">Reference proteome</keyword>
<dbReference type="CDD" id="cd00761">
    <property type="entry name" value="Glyco_tranf_GTA_type"/>
    <property type="match status" value="1"/>
</dbReference>
<protein>
    <recommendedName>
        <fullName evidence="1">Glycosyltransferase 2-like domain-containing protein</fullName>
    </recommendedName>
</protein>
<organism evidence="2 3">
    <name type="scientific">Stutzerimonas kirkiae</name>
    <dbReference type="NCBI Taxonomy" id="2211392"/>
    <lineage>
        <taxon>Bacteria</taxon>
        <taxon>Pseudomonadati</taxon>
        <taxon>Pseudomonadota</taxon>
        <taxon>Gammaproteobacteria</taxon>
        <taxon>Pseudomonadales</taxon>
        <taxon>Pseudomonadaceae</taxon>
        <taxon>Stutzerimonas</taxon>
    </lineage>
</organism>
<dbReference type="Proteomes" id="UP000292639">
    <property type="component" value="Unassembled WGS sequence"/>
</dbReference>
<dbReference type="AlphaFoldDB" id="A0A4Q9R7S2"/>
<dbReference type="Pfam" id="PF00535">
    <property type="entry name" value="Glycos_transf_2"/>
    <property type="match status" value="1"/>
</dbReference>
<dbReference type="RefSeq" id="WP_131184318.1">
    <property type="nucleotide sequence ID" value="NZ_QJUO01000012.1"/>
</dbReference>
<accession>A0A4Q9R7S2</accession>
<sequence length="356" mass="41431">MVGVEQGLLSICCLGYKHARYLSDNICSIRAIGYERLEVVAIDDGSADGSIELLRELAKGVPFRMEVIAQENTGNIGLNFNNAYRRSRGELVTFIALDDVYNPAVMRRQIDMMNDDPDLAFVTPSKSVGIDDNGFIKDKSPTLKLDSMDVRSVQELLELEYSEFGSFYIQGVIFRRDVIDAIGGFDEDMTGDDIVLRTKIFRYLQERSPARGFRIIRDNACFYRLHDGNVHKNPARQIRIVTEYLERFWSDRDNPRVLLDWVCSYIESYRFDEYIGFFAVNRRAASLLREERIQTQIRRSVREEFDSLRRLRRFIYERKKLGDGKRRVIILNCIRFDYSRARPATPAVHYSEYGKQ</sequence>
<comment type="caution">
    <text evidence="2">The sequence shown here is derived from an EMBL/GenBank/DDBJ whole genome shotgun (WGS) entry which is preliminary data.</text>
</comment>
<dbReference type="InterPro" id="IPR001173">
    <property type="entry name" value="Glyco_trans_2-like"/>
</dbReference>
<proteinExistence type="predicted"/>
<evidence type="ECO:0000313" key="3">
    <source>
        <dbReference type="Proteomes" id="UP000292639"/>
    </source>
</evidence>
<gene>
    <name evidence="2" type="ORF">DNJ96_11715</name>
</gene>
<feature type="domain" description="Glycosyltransferase 2-like" evidence="1">
    <location>
        <begin position="16"/>
        <end position="135"/>
    </location>
</feature>
<name>A0A4Q9R7S2_9GAMM</name>
<dbReference type="PANTHER" id="PTHR43685">
    <property type="entry name" value="GLYCOSYLTRANSFERASE"/>
    <property type="match status" value="1"/>
</dbReference>
<dbReference type="InterPro" id="IPR050834">
    <property type="entry name" value="Glycosyltransf_2"/>
</dbReference>
<evidence type="ECO:0000259" key="1">
    <source>
        <dbReference type="Pfam" id="PF00535"/>
    </source>
</evidence>
<dbReference type="InterPro" id="IPR029044">
    <property type="entry name" value="Nucleotide-diphossugar_trans"/>
</dbReference>
<dbReference type="EMBL" id="QJUP01000015">
    <property type="protein sequence ID" value="TBU95738.1"/>
    <property type="molecule type" value="Genomic_DNA"/>
</dbReference>
<reference evidence="2 3" key="1">
    <citation type="submission" date="2018-06" db="EMBL/GenBank/DDBJ databases">
        <title>Three novel Pseudomonas species isolated from symptomatic oak.</title>
        <authorList>
            <person name="Bueno-Gonzalez V."/>
            <person name="Brady C."/>
        </authorList>
    </citation>
    <scope>NUCLEOTIDE SEQUENCE [LARGE SCALE GENOMIC DNA]</scope>
    <source>
        <strain evidence="2 3">P17C</strain>
    </source>
</reference>